<dbReference type="Proteomes" id="UP001139646">
    <property type="component" value="Unassembled WGS sequence"/>
</dbReference>
<dbReference type="CDD" id="cd01392">
    <property type="entry name" value="HTH_LacI"/>
    <property type="match status" value="1"/>
</dbReference>
<dbReference type="Pfam" id="PF00356">
    <property type="entry name" value="LacI"/>
    <property type="match status" value="1"/>
</dbReference>
<dbReference type="PANTHER" id="PTHR30146">
    <property type="entry name" value="LACI-RELATED TRANSCRIPTIONAL REPRESSOR"/>
    <property type="match status" value="1"/>
</dbReference>
<evidence type="ECO:0000256" key="2">
    <source>
        <dbReference type="ARBA" id="ARBA00023015"/>
    </source>
</evidence>
<evidence type="ECO:0000313" key="7">
    <source>
        <dbReference type="Proteomes" id="UP001139646"/>
    </source>
</evidence>
<keyword evidence="2" id="KW-0805">Transcription regulation</keyword>
<dbReference type="InterPro" id="IPR010982">
    <property type="entry name" value="Lambda_DNA-bd_dom_sf"/>
</dbReference>
<dbReference type="EMBL" id="JAKKSL010000005">
    <property type="protein sequence ID" value="MCI2285427.1"/>
    <property type="molecule type" value="Genomic_DNA"/>
</dbReference>
<keyword evidence="3" id="KW-0238">DNA-binding</keyword>
<dbReference type="SUPFAM" id="SSF47413">
    <property type="entry name" value="lambda repressor-like DNA-binding domains"/>
    <property type="match status" value="1"/>
</dbReference>
<dbReference type="PROSITE" id="PS50932">
    <property type="entry name" value="HTH_LACI_2"/>
    <property type="match status" value="1"/>
</dbReference>
<reference evidence="6" key="1">
    <citation type="submission" date="2022-01" db="EMBL/GenBank/DDBJ databases">
        <title>Colwellia maritima, isolated from seawater.</title>
        <authorList>
            <person name="Kristyanto S."/>
            <person name="Jung J."/>
            <person name="Jeon C.O."/>
        </authorList>
    </citation>
    <scope>NUCLEOTIDE SEQUENCE</scope>
    <source>
        <strain evidence="6">MSW7</strain>
    </source>
</reference>
<evidence type="ECO:0000256" key="4">
    <source>
        <dbReference type="ARBA" id="ARBA00023163"/>
    </source>
</evidence>
<dbReference type="CDD" id="cd06278">
    <property type="entry name" value="PBP1_LacI-like"/>
    <property type="match status" value="1"/>
</dbReference>
<feature type="domain" description="HTH lacI-type" evidence="5">
    <location>
        <begin position="7"/>
        <end position="61"/>
    </location>
</feature>
<dbReference type="PANTHER" id="PTHR30146:SF95">
    <property type="entry name" value="RIBOSE OPERON REPRESSOR"/>
    <property type="match status" value="1"/>
</dbReference>
<dbReference type="InterPro" id="IPR046335">
    <property type="entry name" value="LacI/GalR-like_sensor"/>
</dbReference>
<dbReference type="Gene3D" id="3.40.50.2300">
    <property type="match status" value="2"/>
</dbReference>
<evidence type="ECO:0000313" key="6">
    <source>
        <dbReference type="EMBL" id="MCI2285427.1"/>
    </source>
</evidence>
<keyword evidence="7" id="KW-1185">Reference proteome</keyword>
<dbReference type="SMART" id="SM00354">
    <property type="entry name" value="HTH_LACI"/>
    <property type="match status" value="1"/>
</dbReference>
<comment type="caution">
    <text evidence="6">The sequence shown here is derived from an EMBL/GenBank/DDBJ whole genome shotgun (WGS) entry which is preliminary data.</text>
</comment>
<name>A0ABS9X5B0_9GAMM</name>
<organism evidence="6 7">
    <name type="scientific">Colwellia maritima</name>
    <dbReference type="NCBI Taxonomy" id="2912588"/>
    <lineage>
        <taxon>Bacteria</taxon>
        <taxon>Pseudomonadati</taxon>
        <taxon>Pseudomonadota</taxon>
        <taxon>Gammaproteobacteria</taxon>
        <taxon>Alteromonadales</taxon>
        <taxon>Colwelliaceae</taxon>
        <taxon>Colwellia</taxon>
    </lineage>
</organism>
<keyword evidence="1" id="KW-0678">Repressor</keyword>
<dbReference type="InterPro" id="IPR028082">
    <property type="entry name" value="Peripla_BP_I"/>
</dbReference>
<protein>
    <submittedName>
        <fullName evidence="6">LacI family transcriptional regulator</fullName>
    </submittedName>
</protein>
<proteinExistence type="predicted"/>
<accession>A0ABS9X5B0</accession>
<dbReference type="Gene3D" id="1.10.260.40">
    <property type="entry name" value="lambda repressor-like DNA-binding domains"/>
    <property type="match status" value="1"/>
</dbReference>
<dbReference type="RefSeq" id="WP_242288310.1">
    <property type="nucleotide sequence ID" value="NZ_JAKKSL010000005.1"/>
</dbReference>
<evidence type="ECO:0000256" key="1">
    <source>
        <dbReference type="ARBA" id="ARBA00022491"/>
    </source>
</evidence>
<dbReference type="InterPro" id="IPR000843">
    <property type="entry name" value="HTH_LacI"/>
</dbReference>
<sequence>MYKNKKVTSYDVAREAGVSQSAVSRVFRPGLSVSKKTRDKVMATANKMGYRPNAIARMLITKQSGMVAVIVSSRANENYPEVLSQVSKQLAARNKRVLLFTLDDAAGVDDLFEQIWTFQVDGVIALAAHFESQRLAQFEQHKVPVVLYNRNVPDASTNTVCCNHEQGIKQLLAELKLNNPQSYLVLSGPVDSDVANERREIALDLLKKSGEKNVQVLYGDYTYQSGRDCIAQWLKKNPAPDAVVCSNDTMAIGVIDEIRENHNIHIPNDMSVVGFDGIASSFWQSYQITTIKQPVEQLVKAAVDMLIEHIENADSPPEARVLTGTLIKGNSVKRS</sequence>
<dbReference type="SUPFAM" id="SSF53822">
    <property type="entry name" value="Periplasmic binding protein-like I"/>
    <property type="match status" value="1"/>
</dbReference>
<gene>
    <name evidence="6" type="ORF">L3081_21110</name>
</gene>
<evidence type="ECO:0000256" key="3">
    <source>
        <dbReference type="ARBA" id="ARBA00023125"/>
    </source>
</evidence>
<dbReference type="Pfam" id="PF13377">
    <property type="entry name" value="Peripla_BP_3"/>
    <property type="match status" value="1"/>
</dbReference>
<evidence type="ECO:0000259" key="5">
    <source>
        <dbReference type="PROSITE" id="PS50932"/>
    </source>
</evidence>
<keyword evidence="4" id="KW-0804">Transcription</keyword>